<protein>
    <submittedName>
        <fullName evidence="2">Uncharacterized protein</fullName>
    </submittedName>
</protein>
<organism evidence="2 3">
    <name type="scientific">Phytophthora infestans (strain T30-4)</name>
    <name type="common">Potato late blight agent</name>
    <dbReference type="NCBI Taxonomy" id="403677"/>
    <lineage>
        <taxon>Eukaryota</taxon>
        <taxon>Sar</taxon>
        <taxon>Stramenopiles</taxon>
        <taxon>Oomycota</taxon>
        <taxon>Peronosporomycetes</taxon>
        <taxon>Peronosporales</taxon>
        <taxon>Peronosporaceae</taxon>
        <taxon>Phytophthora</taxon>
    </lineage>
</organism>
<accession>D0NCP3</accession>
<feature type="region of interest" description="Disordered" evidence="1">
    <location>
        <begin position="55"/>
        <end position="76"/>
    </location>
</feature>
<dbReference type="HOGENOM" id="CLU_2659883_0_0_1"/>
<evidence type="ECO:0000313" key="3">
    <source>
        <dbReference type="Proteomes" id="UP000006643"/>
    </source>
</evidence>
<gene>
    <name evidence="2" type="ORF">PITG_09737</name>
</gene>
<dbReference type="VEuPathDB" id="FungiDB:PITG_09737"/>
<dbReference type="EMBL" id="DS028132">
    <property type="protein sequence ID" value="EEY55757.1"/>
    <property type="molecule type" value="Genomic_DNA"/>
</dbReference>
<name>D0NCP3_PHYIT</name>
<dbReference type="AlphaFoldDB" id="D0NCP3"/>
<reference evidence="3" key="1">
    <citation type="journal article" date="2009" name="Nature">
        <title>Genome sequence and analysis of the Irish potato famine pathogen Phytophthora infestans.</title>
        <authorList>
            <consortium name="The Broad Institute Genome Sequencing Platform"/>
            <person name="Haas B.J."/>
            <person name="Kamoun S."/>
            <person name="Zody M.C."/>
            <person name="Jiang R.H."/>
            <person name="Handsaker R.E."/>
            <person name="Cano L.M."/>
            <person name="Grabherr M."/>
            <person name="Kodira C.D."/>
            <person name="Raffaele S."/>
            <person name="Torto-Alalibo T."/>
            <person name="Bozkurt T.O."/>
            <person name="Ah-Fong A.M."/>
            <person name="Alvarado L."/>
            <person name="Anderson V.L."/>
            <person name="Armstrong M.R."/>
            <person name="Avrova A."/>
            <person name="Baxter L."/>
            <person name="Beynon J."/>
            <person name="Boevink P.C."/>
            <person name="Bollmann S.R."/>
            <person name="Bos J.I."/>
            <person name="Bulone V."/>
            <person name="Cai G."/>
            <person name="Cakir C."/>
            <person name="Carrington J.C."/>
            <person name="Chawner M."/>
            <person name="Conti L."/>
            <person name="Costanzo S."/>
            <person name="Ewan R."/>
            <person name="Fahlgren N."/>
            <person name="Fischbach M.A."/>
            <person name="Fugelstad J."/>
            <person name="Gilroy E.M."/>
            <person name="Gnerre S."/>
            <person name="Green P.J."/>
            <person name="Grenville-Briggs L.J."/>
            <person name="Griffith J."/>
            <person name="Grunwald N.J."/>
            <person name="Horn K."/>
            <person name="Horner N.R."/>
            <person name="Hu C.H."/>
            <person name="Huitema E."/>
            <person name="Jeong D.H."/>
            <person name="Jones A.M."/>
            <person name="Jones J.D."/>
            <person name="Jones R.W."/>
            <person name="Karlsson E.K."/>
            <person name="Kunjeti S.G."/>
            <person name="Lamour K."/>
            <person name="Liu Z."/>
            <person name="Ma L."/>
            <person name="Maclean D."/>
            <person name="Chibucos M.C."/>
            <person name="McDonald H."/>
            <person name="McWalters J."/>
            <person name="Meijer H.J."/>
            <person name="Morgan W."/>
            <person name="Morris P.F."/>
            <person name="Munro C.A."/>
            <person name="O'Neill K."/>
            <person name="Ospina-Giraldo M."/>
            <person name="Pinzon A."/>
            <person name="Pritchard L."/>
            <person name="Ramsahoye B."/>
            <person name="Ren Q."/>
            <person name="Restrepo S."/>
            <person name="Roy S."/>
            <person name="Sadanandom A."/>
            <person name="Savidor A."/>
            <person name="Schornack S."/>
            <person name="Schwartz D.C."/>
            <person name="Schumann U.D."/>
            <person name="Schwessinger B."/>
            <person name="Seyer L."/>
            <person name="Sharpe T."/>
            <person name="Silvar C."/>
            <person name="Song J."/>
            <person name="Studholme D.J."/>
            <person name="Sykes S."/>
            <person name="Thines M."/>
            <person name="van de Vondervoort P.J."/>
            <person name="Phuntumart V."/>
            <person name="Wawra S."/>
            <person name="Weide R."/>
            <person name="Win J."/>
            <person name="Young C."/>
            <person name="Zhou S."/>
            <person name="Fry W."/>
            <person name="Meyers B.C."/>
            <person name="van West P."/>
            <person name="Ristaino J."/>
            <person name="Govers F."/>
            <person name="Birch P.R."/>
            <person name="Whisson S.C."/>
            <person name="Judelson H.S."/>
            <person name="Nusbaum C."/>
        </authorList>
    </citation>
    <scope>NUCLEOTIDE SEQUENCE [LARGE SCALE GENOMIC DNA]</scope>
    <source>
        <strain evidence="3">T30-4</strain>
    </source>
</reference>
<proteinExistence type="predicted"/>
<keyword evidence="3" id="KW-1185">Reference proteome</keyword>
<sequence length="76" mass="8171">MAVKLSPLHTERVKLKVCQNVSKVGSVSPVGVGVNSANTERRRVPRWLVFRSCVPPRHIGNPTGDSEGAAHAGDQE</sequence>
<evidence type="ECO:0000313" key="2">
    <source>
        <dbReference type="EMBL" id="EEY55757.1"/>
    </source>
</evidence>
<dbReference type="KEGG" id="pif:PITG_09737"/>
<dbReference type="InParanoid" id="D0NCP3"/>
<dbReference type="GeneID" id="9470358"/>
<dbReference type="Proteomes" id="UP000006643">
    <property type="component" value="Unassembled WGS sequence"/>
</dbReference>
<dbReference type="RefSeq" id="XP_002903333.1">
    <property type="nucleotide sequence ID" value="XM_002903287.1"/>
</dbReference>
<evidence type="ECO:0000256" key="1">
    <source>
        <dbReference type="SAM" id="MobiDB-lite"/>
    </source>
</evidence>